<dbReference type="InterPro" id="IPR013525">
    <property type="entry name" value="ABC2_TM"/>
</dbReference>
<dbReference type="GO" id="GO:0005576">
    <property type="term" value="C:extracellular region"/>
    <property type="evidence" value="ECO:0007669"/>
    <property type="project" value="InterPro"/>
</dbReference>
<dbReference type="PANTHER" id="PTHR43077:SF5">
    <property type="entry name" value="PHAGE INFECTION PROTEIN"/>
    <property type="match status" value="1"/>
</dbReference>
<feature type="transmembrane region" description="Helical" evidence="5">
    <location>
        <begin position="637"/>
        <end position="659"/>
    </location>
</feature>
<dbReference type="NCBIfam" id="TIGR03062">
    <property type="entry name" value="pip_yhgE_Cterm"/>
    <property type="match status" value="1"/>
</dbReference>
<evidence type="ECO:0000256" key="3">
    <source>
        <dbReference type="ARBA" id="ARBA00022989"/>
    </source>
</evidence>
<dbReference type="RefSeq" id="WP_187973630.1">
    <property type="nucleotide sequence ID" value="NZ_CP046884.1"/>
</dbReference>
<organism evidence="8 9">
    <name type="scientific">Corynebacterium poyangense</name>
    <dbReference type="NCBI Taxonomy" id="2684405"/>
    <lineage>
        <taxon>Bacteria</taxon>
        <taxon>Bacillati</taxon>
        <taxon>Actinomycetota</taxon>
        <taxon>Actinomycetes</taxon>
        <taxon>Mycobacteriales</taxon>
        <taxon>Corynebacteriaceae</taxon>
        <taxon>Corynebacterium</taxon>
    </lineage>
</organism>
<evidence type="ECO:0000256" key="4">
    <source>
        <dbReference type="ARBA" id="ARBA00023136"/>
    </source>
</evidence>
<name>A0A7H0SP39_9CORY</name>
<dbReference type="KEGG" id="cpoy:GP475_06430"/>
<accession>A0A7H0SP39</accession>
<dbReference type="InterPro" id="IPR051328">
    <property type="entry name" value="T7SS_ABC-Transporter"/>
</dbReference>
<feature type="domain" description="ABC-2 type transporter transmembrane" evidence="6">
    <location>
        <begin position="478"/>
        <end position="623"/>
    </location>
</feature>
<dbReference type="InterPro" id="IPR017501">
    <property type="entry name" value="Phage_infect_YhgE_C"/>
</dbReference>
<evidence type="ECO:0000259" key="7">
    <source>
        <dbReference type="Pfam" id="PF12698"/>
    </source>
</evidence>
<dbReference type="NCBIfam" id="TIGR03061">
    <property type="entry name" value="pip_yhgE_Nterm"/>
    <property type="match status" value="1"/>
</dbReference>
<dbReference type="PANTHER" id="PTHR43077">
    <property type="entry name" value="TRANSPORT PERMEASE YVFS-RELATED"/>
    <property type="match status" value="1"/>
</dbReference>
<dbReference type="NCBIfam" id="TIGR03057">
    <property type="entry name" value="xxxLxxG_by_4"/>
    <property type="match status" value="1"/>
</dbReference>
<feature type="transmembrane region" description="Helical" evidence="5">
    <location>
        <begin position="470"/>
        <end position="495"/>
    </location>
</feature>
<dbReference type="Pfam" id="PF12698">
    <property type="entry name" value="ABC2_membrane_3"/>
    <property type="match status" value="1"/>
</dbReference>
<keyword evidence="3 5" id="KW-1133">Transmembrane helix</keyword>
<evidence type="ECO:0000313" key="9">
    <source>
        <dbReference type="Proteomes" id="UP000516320"/>
    </source>
</evidence>
<dbReference type="InterPro" id="IPR023908">
    <property type="entry name" value="xxxLxxG_rpt"/>
</dbReference>
<dbReference type="GO" id="GO:0016020">
    <property type="term" value="C:membrane"/>
    <property type="evidence" value="ECO:0007669"/>
    <property type="project" value="UniProtKB-SubCell"/>
</dbReference>
<dbReference type="Pfam" id="PF01061">
    <property type="entry name" value="ABC2_membrane"/>
    <property type="match status" value="1"/>
</dbReference>
<dbReference type="InterPro" id="IPR003842">
    <property type="entry name" value="Vacuolating_cytotoxin"/>
</dbReference>
<dbReference type="Gene3D" id="3.40.1710.10">
    <property type="entry name" value="abc type-2 transporter like domain"/>
    <property type="match status" value="1"/>
</dbReference>
<dbReference type="PRINTS" id="PR01656">
    <property type="entry name" value="VACCYTOTOXIN"/>
</dbReference>
<evidence type="ECO:0000259" key="6">
    <source>
        <dbReference type="Pfam" id="PF01061"/>
    </source>
</evidence>
<evidence type="ECO:0000313" key="8">
    <source>
        <dbReference type="EMBL" id="QNQ90314.1"/>
    </source>
</evidence>
<gene>
    <name evidence="8" type="ORF">GP475_06430</name>
</gene>
<feature type="transmembrane region" description="Helical" evidence="5">
    <location>
        <begin position="570"/>
        <end position="589"/>
    </location>
</feature>
<protein>
    <submittedName>
        <fullName evidence="8">ABC transporter permease</fullName>
    </submittedName>
</protein>
<feature type="transmembrane region" description="Helical" evidence="5">
    <location>
        <begin position="516"/>
        <end position="535"/>
    </location>
</feature>
<feature type="transmembrane region" description="Helical" evidence="5">
    <location>
        <begin position="21"/>
        <end position="42"/>
    </location>
</feature>
<feature type="domain" description="ABC-2 type transporter transmembrane" evidence="7">
    <location>
        <begin position="23"/>
        <end position="152"/>
    </location>
</feature>
<evidence type="ECO:0000256" key="5">
    <source>
        <dbReference type="SAM" id="Phobius"/>
    </source>
</evidence>
<dbReference type="InterPro" id="IPR017500">
    <property type="entry name" value="Phage_infect_YhgE_N"/>
</dbReference>
<keyword evidence="9" id="KW-1185">Reference proteome</keyword>
<sequence length="675" mass="71792">MSFLHIGSELQRFFRGKLPPIGLAVIILLPLIFGGLFVWSYWDPVGGLSRLPVALVNSDRGAEKDGQPFNAGEQVAEKVHSSDRVHFIQTDPEDARRGVADGTYYFALELPEDFSEAAVSAGTDYPHPATINAVFNNANGFLGQMLGNQVATLVVDSVDATLGEKVTDTLLVGFNTIGGGMDKAGQGAQQLNDGTVTAREGSEKLKDGAQKLHDDGAVPLNDGAKKLADGAQALDKGIAQASKGADQLSQGMASLREGTQALGNGAQQVSGGVDSIVGLSDGVAQQQEQLIGQLLTISTSLRASGLPGAADLAQQTDGVAEQLRTSGLGPDSSIVSQLNQLRAGAREISRQLQDPNAEYLGGVERAVDGAERLATGLHTLKDGSQQLVVGTHTLSDGTSKLVGATDQLTVGATQLRDGLVKLDEGSGELALKITDGAKKVPRYGDDVRGDYASTIATPVKEGIPADSMTLFGVGLAPFFISLGLFMGGTVSFMLLRPLQRRALDSRAGHLRVVVATYLPAMLIGWAQVTAMFLVLRYAIGLDPQHEIGLYVTMLGISSCFMAITHSINSFFGATIGRVLCLILMAIQLVSSGGLYPPETQPKFQQVVHYIDPMTYSVNMLRQMIVGPSDWALDHRYLHGWMVIGMILMVSLGVSIFAAWRHRLIRVKDLHPELKV</sequence>
<dbReference type="AlphaFoldDB" id="A0A7H0SP39"/>
<evidence type="ECO:0000256" key="2">
    <source>
        <dbReference type="ARBA" id="ARBA00022692"/>
    </source>
</evidence>
<dbReference type="Proteomes" id="UP000516320">
    <property type="component" value="Chromosome"/>
</dbReference>
<dbReference type="EMBL" id="CP046884">
    <property type="protein sequence ID" value="QNQ90314.1"/>
    <property type="molecule type" value="Genomic_DNA"/>
</dbReference>
<proteinExistence type="predicted"/>
<reference evidence="8 9" key="1">
    <citation type="submission" date="2019-12" db="EMBL/GenBank/DDBJ databases">
        <title>Corynebacterium sp. nov., isolated from feces of the Anser Albifrons in China.</title>
        <authorList>
            <person name="Liu Q."/>
        </authorList>
    </citation>
    <scope>NUCLEOTIDE SEQUENCE [LARGE SCALE GENOMIC DNA]</scope>
    <source>
        <strain evidence="8 9">4H37-19</strain>
    </source>
</reference>
<keyword evidence="2 5" id="KW-0812">Transmembrane</keyword>
<keyword evidence="4 5" id="KW-0472">Membrane</keyword>
<feature type="transmembrane region" description="Helical" evidence="5">
    <location>
        <begin position="547"/>
        <end position="563"/>
    </location>
</feature>
<evidence type="ECO:0000256" key="1">
    <source>
        <dbReference type="ARBA" id="ARBA00004141"/>
    </source>
</evidence>
<comment type="subcellular location">
    <subcellularLocation>
        <location evidence="1">Membrane</location>
        <topology evidence="1">Multi-pass membrane protein</topology>
    </subcellularLocation>
</comment>
<dbReference type="GO" id="GO:0140359">
    <property type="term" value="F:ABC-type transporter activity"/>
    <property type="evidence" value="ECO:0007669"/>
    <property type="project" value="InterPro"/>
</dbReference>